<evidence type="ECO:0000256" key="6">
    <source>
        <dbReference type="ARBA" id="ARBA00023034"/>
    </source>
</evidence>
<dbReference type="Pfam" id="PF05679">
    <property type="entry name" value="CHGN"/>
    <property type="match status" value="1"/>
</dbReference>
<dbReference type="GO" id="GO:0032580">
    <property type="term" value="C:Golgi cisterna membrane"/>
    <property type="evidence" value="ECO:0007669"/>
    <property type="project" value="InterPro"/>
</dbReference>
<evidence type="ECO:0000313" key="8">
    <source>
        <dbReference type="EMBL" id="QHT16468.1"/>
    </source>
</evidence>
<accession>A0A6C0DHR6</accession>
<evidence type="ECO:0000256" key="4">
    <source>
        <dbReference type="ARBA" id="ARBA00022968"/>
    </source>
</evidence>
<proteinExistence type="predicted"/>
<reference evidence="8" key="1">
    <citation type="journal article" date="2020" name="Nature">
        <title>Giant virus diversity and host interactions through global metagenomics.</title>
        <authorList>
            <person name="Schulz F."/>
            <person name="Roux S."/>
            <person name="Paez-Espino D."/>
            <person name="Jungbluth S."/>
            <person name="Walsh D.A."/>
            <person name="Denef V.J."/>
            <person name="McMahon K.D."/>
            <person name="Konstantinidis K.T."/>
            <person name="Eloe-Fadrosh E.A."/>
            <person name="Kyrpides N.C."/>
            <person name="Woyke T."/>
        </authorList>
    </citation>
    <scope>NUCLEOTIDE SEQUENCE</scope>
    <source>
        <strain evidence="8">GVMAG-M-3300023174-189</strain>
    </source>
</reference>
<keyword evidence="7" id="KW-0472">Membrane</keyword>
<keyword evidence="4" id="KW-0735">Signal-anchor</keyword>
<comment type="subcellular location">
    <subcellularLocation>
        <location evidence="1">Golgi apparatus membrane</location>
        <topology evidence="1">Single-pass type II membrane protein</topology>
    </subcellularLocation>
</comment>
<dbReference type="GO" id="GO:0000139">
    <property type="term" value="C:Golgi membrane"/>
    <property type="evidence" value="ECO:0007669"/>
    <property type="project" value="UniProtKB-SubCell"/>
</dbReference>
<keyword evidence="2" id="KW-0808">Transferase</keyword>
<dbReference type="SUPFAM" id="SSF53448">
    <property type="entry name" value="Nucleotide-diphospho-sugar transferases"/>
    <property type="match status" value="1"/>
</dbReference>
<dbReference type="InterPro" id="IPR051227">
    <property type="entry name" value="CS_glycosyltransferase"/>
</dbReference>
<dbReference type="AlphaFoldDB" id="A0A6C0DHR6"/>
<evidence type="ECO:0000256" key="7">
    <source>
        <dbReference type="ARBA" id="ARBA00023136"/>
    </source>
</evidence>
<evidence type="ECO:0000256" key="3">
    <source>
        <dbReference type="ARBA" id="ARBA00022692"/>
    </source>
</evidence>
<dbReference type="InterPro" id="IPR008428">
    <property type="entry name" value="Chond_GalNAc"/>
</dbReference>
<keyword evidence="3" id="KW-0812">Transmembrane</keyword>
<dbReference type="PANTHER" id="PTHR12369:SF11">
    <property type="entry name" value="HEXOSYLTRANSFERASE"/>
    <property type="match status" value="1"/>
</dbReference>
<dbReference type="GO" id="GO:0008376">
    <property type="term" value="F:acetylgalactosaminyltransferase activity"/>
    <property type="evidence" value="ECO:0007669"/>
    <property type="project" value="InterPro"/>
</dbReference>
<name>A0A6C0DHR6_9ZZZZ</name>
<evidence type="ECO:0008006" key="9">
    <source>
        <dbReference type="Google" id="ProtNLM"/>
    </source>
</evidence>
<keyword evidence="5" id="KW-1133">Transmembrane helix</keyword>
<keyword evidence="6" id="KW-0333">Golgi apparatus</keyword>
<evidence type="ECO:0000256" key="2">
    <source>
        <dbReference type="ARBA" id="ARBA00022679"/>
    </source>
</evidence>
<dbReference type="CDD" id="cd00761">
    <property type="entry name" value="Glyco_tranf_GTA_type"/>
    <property type="match status" value="1"/>
</dbReference>
<dbReference type="Gene3D" id="3.90.550.10">
    <property type="entry name" value="Spore Coat Polysaccharide Biosynthesis Protein SpsA, Chain A"/>
    <property type="match status" value="1"/>
</dbReference>
<sequence>MVKTGNDNWTIIIVDYSSTDVNVSAIAHQILDGHIRYVVEKHEGQFSRGSGLHLAAEVARERGHDSLFFCDADMYFTNHYVFDRAAEAMKENKVYYPICFSFTQPDHMMGYWRDSGYGMMFISTEKYFGTERWQHNISWGEEDNAMRRNFSDDQIVRGKGFGYFHQWHPNSIVFKTLEYPVKYYAGKSAVQKTENSQN</sequence>
<dbReference type="PANTHER" id="PTHR12369">
    <property type="entry name" value="CHONDROITIN SYNTHASE"/>
    <property type="match status" value="1"/>
</dbReference>
<dbReference type="EMBL" id="MN739626">
    <property type="protein sequence ID" value="QHT16468.1"/>
    <property type="molecule type" value="Genomic_DNA"/>
</dbReference>
<evidence type="ECO:0000256" key="1">
    <source>
        <dbReference type="ARBA" id="ARBA00004323"/>
    </source>
</evidence>
<organism evidence="8">
    <name type="scientific">viral metagenome</name>
    <dbReference type="NCBI Taxonomy" id="1070528"/>
    <lineage>
        <taxon>unclassified sequences</taxon>
        <taxon>metagenomes</taxon>
        <taxon>organismal metagenomes</taxon>
    </lineage>
</organism>
<evidence type="ECO:0000256" key="5">
    <source>
        <dbReference type="ARBA" id="ARBA00022989"/>
    </source>
</evidence>
<protein>
    <recommendedName>
        <fullName evidence="9">Glycosyltransferase</fullName>
    </recommendedName>
</protein>
<dbReference type="InterPro" id="IPR029044">
    <property type="entry name" value="Nucleotide-diphossugar_trans"/>
</dbReference>